<keyword evidence="10" id="KW-1185">Reference proteome</keyword>
<dbReference type="SUPFAM" id="SSF102114">
    <property type="entry name" value="Radical SAM enzymes"/>
    <property type="match status" value="1"/>
</dbReference>
<dbReference type="GO" id="GO:0016491">
    <property type="term" value="F:oxidoreductase activity"/>
    <property type="evidence" value="ECO:0007669"/>
    <property type="project" value="InterPro"/>
</dbReference>
<dbReference type="InterPro" id="IPR034485">
    <property type="entry name" value="Anaerobic_Cys-type_sulfatase-m"/>
</dbReference>
<keyword evidence="4" id="KW-0479">Metal-binding</keyword>
<dbReference type="PANTHER" id="PTHR43273:SF3">
    <property type="entry name" value="ANAEROBIC SULFATASE-MATURATING ENZYME HOMOLOG ASLB-RELATED"/>
    <property type="match status" value="1"/>
</dbReference>
<evidence type="ECO:0000256" key="6">
    <source>
        <dbReference type="ARBA" id="ARBA00023014"/>
    </source>
</evidence>
<dbReference type="InterPro" id="IPR047207">
    <property type="entry name" value="SPASM_anSME"/>
</dbReference>
<gene>
    <name evidence="9" type="ORF">L21TH_1792</name>
</gene>
<dbReference type="OrthoDB" id="9808591at2"/>
<dbReference type="SFLD" id="SFLDF00289">
    <property type="entry name" value="anaerobic_Cys-type_sulfatase-m"/>
    <property type="match status" value="1"/>
</dbReference>
<dbReference type="AlphaFoldDB" id="R1CN55"/>
<keyword evidence="6" id="KW-0411">Iron-sulfur</keyword>
<dbReference type="eggNOG" id="COG0641">
    <property type="taxonomic scope" value="Bacteria"/>
</dbReference>
<dbReference type="SFLD" id="SFLDG01067">
    <property type="entry name" value="SPASM/twitch_domain_containing"/>
    <property type="match status" value="1"/>
</dbReference>
<dbReference type="SFLD" id="SFLDS00029">
    <property type="entry name" value="Radical_SAM"/>
    <property type="match status" value="1"/>
</dbReference>
<comment type="similarity">
    <text evidence="7">Belongs to the radical SAM superfamily. Anaerobic sulfatase-maturating enzyme family.</text>
</comment>
<reference evidence="9 10" key="1">
    <citation type="journal article" date="2015" name="Geomicrobiol. J.">
        <title>Caldisalinibacter kiritimatiensis gen. nov., sp. nov., a moderately thermohalophilic thiosulfate-reducing bacterium from a hypersaline microbial mat.</title>
        <authorList>
            <person name="Ben Hania W."/>
            <person name="Joseph M."/>
            <person name="Fiebig A."/>
            <person name="Bunk B."/>
            <person name="Klenk H.-P."/>
            <person name="Fardeau M.-L."/>
            <person name="Spring S."/>
        </authorList>
    </citation>
    <scope>NUCLEOTIDE SEQUENCE [LARGE SCALE GENOMIC DNA]</scope>
    <source>
        <strain evidence="9 10">L21-TH-D2</strain>
    </source>
</reference>
<feature type="domain" description="Radical SAM core" evidence="8">
    <location>
        <begin position="1"/>
        <end position="229"/>
    </location>
</feature>
<evidence type="ECO:0000313" key="9">
    <source>
        <dbReference type="EMBL" id="EOD00141.1"/>
    </source>
</evidence>
<keyword evidence="5" id="KW-0408">Iron</keyword>
<dbReference type="GO" id="GO:0051539">
    <property type="term" value="F:4 iron, 4 sulfur cluster binding"/>
    <property type="evidence" value="ECO:0007669"/>
    <property type="project" value="UniProtKB-KW"/>
</dbReference>
<dbReference type="InterPro" id="IPR023867">
    <property type="entry name" value="Sulphatase_maturase_rSAM"/>
</dbReference>
<sequence>MASITVLIKPSSSSCNMRCKYCFYHEIAENRAINNYGIMNKDTVDILIQRTFEYIGENGIVNFAFQGGEPTLCGIEYFKYFVKKVDEIRKGKNINVNYTLQTNGLLIDDDFAQFFSENNFLLGVSIDGPSIIHDKYRVDCKMQPTHSKVMRAVRILERYNVEFNVLCVVTKDVAHHPKEVYSFFKDNNFRYIQYIPHIDELGNEQGNPFSLTTEDYESFLKYTFDFWYKDFMSGSGISIRYFDNIVDILLGFNPEMCSMQGHCSINMTIESNGNVYPCDFYVLDQYLLGNIKENSFWEMQNSVNGRKFLKQSNVLKEVCYHCEFLSLCRTGCRRHKEPMENGQLKRNCFCEAYKNFFKYSVHRFRLIADTVRNSYN</sequence>
<dbReference type="CDD" id="cd01335">
    <property type="entry name" value="Radical_SAM"/>
    <property type="match status" value="1"/>
</dbReference>
<evidence type="ECO:0000259" key="8">
    <source>
        <dbReference type="PROSITE" id="PS51918"/>
    </source>
</evidence>
<dbReference type="Gene3D" id="3.20.20.70">
    <property type="entry name" value="Aldolase class I"/>
    <property type="match status" value="1"/>
</dbReference>
<dbReference type="InterPro" id="IPR023885">
    <property type="entry name" value="4Fe4S-binding_SPASM_dom"/>
</dbReference>
<dbReference type="InterPro" id="IPR013785">
    <property type="entry name" value="Aldolase_TIM"/>
</dbReference>
<dbReference type="Pfam" id="PF13186">
    <property type="entry name" value="SPASM"/>
    <property type="match status" value="1"/>
</dbReference>
<dbReference type="NCBIfam" id="TIGR03942">
    <property type="entry name" value="sulfatase_rSAM"/>
    <property type="match status" value="1"/>
</dbReference>
<evidence type="ECO:0000256" key="4">
    <source>
        <dbReference type="ARBA" id="ARBA00022723"/>
    </source>
</evidence>
<comment type="caution">
    <text evidence="9">The sequence shown here is derived from an EMBL/GenBank/DDBJ whole genome shotgun (WGS) entry which is preliminary data.</text>
</comment>
<dbReference type="CDD" id="cd21120">
    <property type="entry name" value="SPASM_anSME"/>
    <property type="match status" value="1"/>
</dbReference>
<keyword evidence="2" id="KW-0004">4Fe-4S</keyword>
<accession>R1CN55</accession>
<keyword evidence="3" id="KW-0949">S-adenosyl-L-methionine</keyword>
<organism evidence="9 10">
    <name type="scientific">Caldisalinibacter kiritimatiensis</name>
    <dbReference type="NCBI Taxonomy" id="1304284"/>
    <lineage>
        <taxon>Bacteria</taxon>
        <taxon>Bacillati</taxon>
        <taxon>Bacillota</taxon>
        <taxon>Tissierellia</taxon>
        <taxon>Tissierellales</taxon>
        <taxon>Thermohalobacteraceae</taxon>
        <taxon>Caldisalinibacter</taxon>
    </lineage>
</organism>
<dbReference type="SFLD" id="SFLDG01386">
    <property type="entry name" value="main_SPASM_domain-containing"/>
    <property type="match status" value="1"/>
</dbReference>
<dbReference type="RefSeq" id="WP_006314487.1">
    <property type="nucleotide sequence ID" value="NZ_ARZA01000203.1"/>
</dbReference>
<evidence type="ECO:0000256" key="3">
    <source>
        <dbReference type="ARBA" id="ARBA00022691"/>
    </source>
</evidence>
<dbReference type="Proteomes" id="UP000013378">
    <property type="component" value="Unassembled WGS sequence"/>
</dbReference>
<evidence type="ECO:0000256" key="7">
    <source>
        <dbReference type="ARBA" id="ARBA00023601"/>
    </source>
</evidence>
<evidence type="ECO:0000313" key="10">
    <source>
        <dbReference type="Proteomes" id="UP000013378"/>
    </source>
</evidence>
<dbReference type="InterPro" id="IPR007197">
    <property type="entry name" value="rSAM"/>
</dbReference>
<dbReference type="SFLD" id="SFLDG01384">
    <property type="entry name" value="thioether_bond_formation_requi"/>
    <property type="match status" value="1"/>
</dbReference>
<dbReference type="NCBIfam" id="TIGR04085">
    <property type="entry name" value="rSAM_more_4Fe4S"/>
    <property type="match status" value="1"/>
</dbReference>
<dbReference type="SFLD" id="SFLDG01072">
    <property type="entry name" value="dehydrogenase_like"/>
    <property type="match status" value="1"/>
</dbReference>
<dbReference type="PANTHER" id="PTHR43273">
    <property type="entry name" value="ANAEROBIC SULFATASE-MATURATING ENZYME HOMOLOG ASLB-RELATED"/>
    <property type="match status" value="1"/>
</dbReference>
<name>R1CN55_9FIRM</name>
<dbReference type="EMBL" id="ARZA01000203">
    <property type="protein sequence ID" value="EOD00141.1"/>
    <property type="molecule type" value="Genomic_DNA"/>
</dbReference>
<proteinExistence type="inferred from homology"/>
<dbReference type="Pfam" id="PF04055">
    <property type="entry name" value="Radical_SAM"/>
    <property type="match status" value="1"/>
</dbReference>
<dbReference type="GO" id="GO:0046872">
    <property type="term" value="F:metal ion binding"/>
    <property type="evidence" value="ECO:0007669"/>
    <property type="project" value="UniProtKB-KW"/>
</dbReference>
<dbReference type="PROSITE" id="PS51918">
    <property type="entry name" value="RADICAL_SAM"/>
    <property type="match status" value="1"/>
</dbReference>
<evidence type="ECO:0000256" key="2">
    <source>
        <dbReference type="ARBA" id="ARBA00022485"/>
    </source>
</evidence>
<dbReference type="STRING" id="1304284.L21TH_1792"/>
<evidence type="ECO:0000256" key="5">
    <source>
        <dbReference type="ARBA" id="ARBA00023004"/>
    </source>
</evidence>
<dbReference type="InterPro" id="IPR058240">
    <property type="entry name" value="rSAM_sf"/>
</dbReference>
<evidence type="ECO:0000256" key="1">
    <source>
        <dbReference type="ARBA" id="ARBA00001966"/>
    </source>
</evidence>
<comment type="cofactor">
    <cofactor evidence="1">
        <name>[4Fe-4S] cluster</name>
        <dbReference type="ChEBI" id="CHEBI:49883"/>
    </cofactor>
</comment>
<protein>
    <submittedName>
        <fullName evidence="9">Putative arylsulfatase regulator</fullName>
    </submittedName>
</protein>